<reference evidence="1" key="2">
    <citation type="submission" date="2015-06" db="UniProtKB">
        <authorList>
            <consortium name="EnsemblProtists"/>
        </authorList>
    </citation>
    <scope>IDENTIFICATION</scope>
    <source>
        <strain evidence="1">Emoy2</strain>
    </source>
</reference>
<dbReference type="InParanoid" id="M4BQQ0"/>
<sequence>MVAAQPVWVGAECARISCLEGNFQACGLSDGLDGVVRLLWFGNTVIIKHPNVGRRLQCLQFGNLGHTLARCSFTDAQLRGPGSTVVTEEEVRDLDDLARLRGAADFRRRC</sequence>
<protein>
    <submittedName>
        <fullName evidence="1">Uncharacterized protein</fullName>
    </submittedName>
</protein>
<evidence type="ECO:0000313" key="2">
    <source>
        <dbReference type="Proteomes" id="UP000011713"/>
    </source>
</evidence>
<dbReference type="EnsemblProtists" id="HpaT808739">
    <property type="protein sequence ID" value="HpaP808739"/>
    <property type="gene ID" value="HpaG808739"/>
</dbReference>
<accession>M4BQQ0</accession>
<evidence type="ECO:0000313" key="1">
    <source>
        <dbReference type="EnsemblProtists" id="HpaP808739"/>
    </source>
</evidence>
<dbReference type="HOGENOM" id="CLU_2175934_0_0_1"/>
<name>M4BQQ0_HYAAE</name>
<dbReference type="EMBL" id="JH598582">
    <property type="status" value="NOT_ANNOTATED_CDS"/>
    <property type="molecule type" value="Genomic_DNA"/>
</dbReference>
<keyword evidence="2" id="KW-1185">Reference proteome</keyword>
<dbReference type="AlphaFoldDB" id="M4BQQ0"/>
<dbReference type="VEuPathDB" id="FungiDB:HpaG808739"/>
<dbReference type="Proteomes" id="UP000011713">
    <property type="component" value="Unassembled WGS sequence"/>
</dbReference>
<proteinExistence type="predicted"/>
<organism evidence="1 2">
    <name type="scientific">Hyaloperonospora arabidopsidis (strain Emoy2)</name>
    <name type="common">Downy mildew agent</name>
    <name type="synonym">Peronospora arabidopsidis</name>
    <dbReference type="NCBI Taxonomy" id="559515"/>
    <lineage>
        <taxon>Eukaryota</taxon>
        <taxon>Sar</taxon>
        <taxon>Stramenopiles</taxon>
        <taxon>Oomycota</taxon>
        <taxon>Peronosporomycetes</taxon>
        <taxon>Peronosporales</taxon>
        <taxon>Peronosporaceae</taxon>
        <taxon>Hyaloperonospora</taxon>
    </lineage>
</organism>
<reference evidence="2" key="1">
    <citation type="journal article" date="2010" name="Science">
        <title>Signatures of adaptation to obligate biotrophy in the Hyaloperonospora arabidopsidis genome.</title>
        <authorList>
            <person name="Baxter L."/>
            <person name="Tripathy S."/>
            <person name="Ishaque N."/>
            <person name="Boot N."/>
            <person name="Cabral A."/>
            <person name="Kemen E."/>
            <person name="Thines M."/>
            <person name="Ah-Fong A."/>
            <person name="Anderson R."/>
            <person name="Badejoko W."/>
            <person name="Bittner-Eddy P."/>
            <person name="Boore J.L."/>
            <person name="Chibucos M.C."/>
            <person name="Coates M."/>
            <person name="Dehal P."/>
            <person name="Delehaunty K."/>
            <person name="Dong S."/>
            <person name="Downton P."/>
            <person name="Dumas B."/>
            <person name="Fabro G."/>
            <person name="Fronick C."/>
            <person name="Fuerstenberg S.I."/>
            <person name="Fulton L."/>
            <person name="Gaulin E."/>
            <person name="Govers F."/>
            <person name="Hughes L."/>
            <person name="Humphray S."/>
            <person name="Jiang R.H."/>
            <person name="Judelson H."/>
            <person name="Kamoun S."/>
            <person name="Kyung K."/>
            <person name="Meijer H."/>
            <person name="Minx P."/>
            <person name="Morris P."/>
            <person name="Nelson J."/>
            <person name="Phuntumart V."/>
            <person name="Qutob D."/>
            <person name="Rehmany A."/>
            <person name="Rougon-Cardoso A."/>
            <person name="Ryden P."/>
            <person name="Torto-Alalibo T."/>
            <person name="Studholme D."/>
            <person name="Wang Y."/>
            <person name="Win J."/>
            <person name="Wood J."/>
            <person name="Clifton S.W."/>
            <person name="Rogers J."/>
            <person name="Van den Ackerveken G."/>
            <person name="Jones J.D."/>
            <person name="McDowell J.M."/>
            <person name="Beynon J."/>
            <person name="Tyler B.M."/>
        </authorList>
    </citation>
    <scope>NUCLEOTIDE SEQUENCE [LARGE SCALE GENOMIC DNA]</scope>
    <source>
        <strain evidence="2">Emoy2</strain>
    </source>
</reference>